<sequence>MLILGIETSCDETSVALVKDGTNVLRHELATSAGFHERTGGIVPEVGARQQILAIMPTIQEVMKGYSEDAIDAIAVTIGPGLIGSLMVGVETAKALAWSWEKPLIPVDHVVAHLYADWLDGKTPELPAIGLVVSGGHTEFLYIKDHGDITFLGSTRDDAAGEAFDKIARLLGLPYPGGPQIEQLAKKGNPTKINLPRPMLNEDTIEMSFSGLKTAVRLAEQDKNNSREDIAASFQQAVIDVLVGKTEKALEQVEAKSLLIAGGVAANKALAEALTTRFENEVDVHISGLTLSVDNAAIIATYAYYNNKPKEIKNVVADPLYHARLVGTSRNKKIN</sequence>
<evidence type="ECO:0000256" key="1">
    <source>
        <dbReference type="ARBA" id="ARBA00022490"/>
    </source>
</evidence>
<evidence type="ECO:0000313" key="11">
    <source>
        <dbReference type="Proteomes" id="UP000699691"/>
    </source>
</evidence>
<feature type="binding site" evidence="8">
    <location>
        <position position="294"/>
    </location>
    <ligand>
        <name>Fe cation</name>
        <dbReference type="ChEBI" id="CHEBI:24875"/>
    </ligand>
</feature>
<comment type="catalytic activity">
    <reaction evidence="7 8">
        <text>L-threonylcarbamoyladenylate + adenosine(37) in tRNA = N(6)-L-threonylcarbamoyladenosine(37) in tRNA + AMP + H(+)</text>
        <dbReference type="Rhea" id="RHEA:37059"/>
        <dbReference type="Rhea" id="RHEA-COMP:10162"/>
        <dbReference type="Rhea" id="RHEA-COMP:10163"/>
        <dbReference type="ChEBI" id="CHEBI:15378"/>
        <dbReference type="ChEBI" id="CHEBI:73682"/>
        <dbReference type="ChEBI" id="CHEBI:74411"/>
        <dbReference type="ChEBI" id="CHEBI:74418"/>
        <dbReference type="ChEBI" id="CHEBI:456215"/>
        <dbReference type="EC" id="2.3.1.234"/>
    </reaction>
</comment>
<dbReference type="NCBIfam" id="TIGR03723">
    <property type="entry name" value="T6A_TsaD_YgjD"/>
    <property type="match status" value="1"/>
</dbReference>
<dbReference type="Pfam" id="PF00814">
    <property type="entry name" value="TsaD"/>
    <property type="match status" value="1"/>
</dbReference>
<evidence type="ECO:0000313" key="10">
    <source>
        <dbReference type="EMBL" id="MCA9397397.1"/>
    </source>
</evidence>
<feature type="binding site" evidence="8">
    <location>
        <position position="178"/>
    </location>
    <ligand>
        <name>substrate</name>
    </ligand>
</feature>
<keyword evidence="2 8" id="KW-0808">Transferase</keyword>
<dbReference type="InterPro" id="IPR043129">
    <property type="entry name" value="ATPase_NBD"/>
</dbReference>
<dbReference type="NCBIfam" id="TIGR00329">
    <property type="entry name" value="gcp_kae1"/>
    <property type="match status" value="1"/>
</dbReference>
<dbReference type="EC" id="2.3.1.234" evidence="8"/>
<keyword evidence="6 8" id="KW-0012">Acyltransferase</keyword>
<evidence type="ECO:0000256" key="4">
    <source>
        <dbReference type="ARBA" id="ARBA00022723"/>
    </source>
</evidence>
<dbReference type="HAMAP" id="MF_01445">
    <property type="entry name" value="TsaD"/>
    <property type="match status" value="1"/>
</dbReference>
<keyword evidence="5 8" id="KW-0408">Iron</keyword>
<comment type="caution">
    <text evidence="10">The sequence shown here is derived from an EMBL/GenBank/DDBJ whole genome shotgun (WGS) entry which is preliminary data.</text>
</comment>
<comment type="similarity">
    <text evidence="8">Belongs to the KAE1 / TsaD family.</text>
</comment>
<name>A0A955LVH5_UNCKA</name>
<dbReference type="AlphaFoldDB" id="A0A955LVH5"/>
<dbReference type="SUPFAM" id="SSF53067">
    <property type="entry name" value="Actin-like ATPase domain"/>
    <property type="match status" value="2"/>
</dbReference>
<keyword evidence="3 8" id="KW-0819">tRNA processing</keyword>
<dbReference type="EMBL" id="JAGQKY010000030">
    <property type="protein sequence ID" value="MCA9397397.1"/>
    <property type="molecule type" value="Genomic_DNA"/>
</dbReference>
<reference evidence="10" key="1">
    <citation type="submission" date="2020-04" db="EMBL/GenBank/DDBJ databases">
        <authorList>
            <person name="Zhang T."/>
        </authorList>
    </citation>
    <scope>NUCLEOTIDE SEQUENCE</scope>
    <source>
        <strain evidence="10">HKST-UBA02</strain>
    </source>
</reference>
<feature type="binding site" evidence="8">
    <location>
        <position position="182"/>
    </location>
    <ligand>
        <name>substrate</name>
    </ligand>
</feature>
<dbReference type="InterPro" id="IPR017861">
    <property type="entry name" value="KAE1/TsaD"/>
</dbReference>
<evidence type="ECO:0000256" key="6">
    <source>
        <dbReference type="ARBA" id="ARBA00023315"/>
    </source>
</evidence>
<organism evidence="10 11">
    <name type="scientific">candidate division WWE3 bacterium</name>
    <dbReference type="NCBI Taxonomy" id="2053526"/>
    <lineage>
        <taxon>Bacteria</taxon>
        <taxon>Katanobacteria</taxon>
    </lineage>
</organism>
<feature type="binding site" evidence="8">
    <location>
        <position position="113"/>
    </location>
    <ligand>
        <name>Fe cation</name>
        <dbReference type="ChEBI" id="CHEBI:24875"/>
    </ligand>
</feature>
<dbReference type="InterPro" id="IPR022450">
    <property type="entry name" value="TsaD"/>
</dbReference>
<protein>
    <recommendedName>
        <fullName evidence="8">tRNA N6-adenosine threonylcarbamoyltransferase</fullName>
        <ecNumber evidence="8">2.3.1.234</ecNumber>
    </recommendedName>
    <alternativeName>
        <fullName evidence="8">N6-L-threonylcarbamoyladenine synthase</fullName>
        <shortName evidence="8">t(6)A synthase</shortName>
    </alternativeName>
    <alternativeName>
        <fullName evidence="8">t(6)A37 threonylcarbamoyladenosine biosynthesis protein TsaD</fullName>
    </alternativeName>
    <alternativeName>
        <fullName evidence="8">tRNA threonylcarbamoyladenosine biosynthesis protein TsaD</fullName>
    </alternativeName>
</protein>
<evidence type="ECO:0000256" key="8">
    <source>
        <dbReference type="HAMAP-Rule" id="MF_01445"/>
    </source>
</evidence>
<dbReference type="PANTHER" id="PTHR11735:SF6">
    <property type="entry name" value="TRNA N6-ADENOSINE THREONYLCARBAMOYLTRANSFERASE, MITOCHONDRIAL"/>
    <property type="match status" value="1"/>
</dbReference>
<gene>
    <name evidence="8 10" type="primary">tsaD</name>
    <name evidence="10" type="ORF">KC573_01095</name>
</gene>
<keyword evidence="1 8" id="KW-0963">Cytoplasm</keyword>
<dbReference type="GO" id="GO:0005737">
    <property type="term" value="C:cytoplasm"/>
    <property type="evidence" value="ECO:0007669"/>
    <property type="project" value="UniProtKB-SubCell"/>
</dbReference>
<accession>A0A955LVH5</accession>
<dbReference type="InterPro" id="IPR000905">
    <property type="entry name" value="Gcp-like_dom"/>
</dbReference>
<comment type="function">
    <text evidence="8">Required for the formation of a threonylcarbamoyl group on adenosine at position 37 (t(6)A37) in tRNAs that read codons beginning with adenine. Is involved in the transfer of the threonylcarbamoyl moiety of threonylcarbamoyl-AMP (TC-AMP) to the N6 group of A37, together with TsaE and TsaB. TsaD likely plays a direct catalytic role in this reaction.</text>
</comment>
<reference evidence="10" key="2">
    <citation type="journal article" date="2021" name="Microbiome">
        <title>Successional dynamics and alternative stable states in a saline activated sludge microbial community over 9 years.</title>
        <authorList>
            <person name="Wang Y."/>
            <person name="Ye J."/>
            <person name="Ju F."/>
            <person name="Liu L."/>
            <person name="Boyd J.A."/>
            <person name="Deng Y."/>
            <person name="Parks D.H."/>
            <person name="Jiang X."/>
            <person name="Yin X."/>
            <person name="Woodcroft B.J."/>
            <person name="Tyson G.W."/>
            <person name="Hugenholtz P."/>
            <person name="Polz M.F."/>
            <person name="Zhang T."/>
        </authorList>
    </citation>
    <scope>NUCLEOTIDE SEQUENCE</scope>
    <source>
        <strain evidence="10">HKST-UBA02</strain>
    </source>
</reference>
<evidence type="ECO:0000256" key="2">
    <source>
        <dbReference type="ARBA" id="ARBA00022679"/>
    </source>
</evidence>
<feature type="binding site" evidence="8">
    <location>
        <begin position="132"/>
        <end position="136"/>
    </location>
    <ligand>
        <name>substrate</name>
    </ligand>
</feature>
<comment type="cofactor">
    <cofactor evidence="8">
        <name>Fe(2+)</name>
        <dbReference type="ChEBI" id="CHEBI:29033"/>
    </cofactor>
    <text evidence="8">Binds 1 Fe(2+) ion per subunit.</text>
</comment>
<feature type="binding site" evidence="8">
    <location>
        <position position="267"/>
    </location>
    <ligand>
        <name>substrate</name>
    </ligand>
</feature>
<dbReference type="PRINTS" id="PR00789">
    <property type="entry name" value="OSIALOPTASE"/>
</dbReference>
<dbReference type="PANTHER" id="PTHR11735">
    <property type="entry name" value="TRNA N6-ADENOSINE THREONYLCARBAMOYLTRANSFERASE"/>
    <property type="match status" value="1"/>
</dbReference>
<evidence type="ECO:0000259" key="9">
    <source>
        <dbReference type="Pfam" id="PF00814"/>
    </source>
</evidence>
<evidence type="ECO:0000256" key="5">
    <source>
        <dbReference type="ARBA" id="ARBA00023004"/>
    </source>
</evidence>
<dbReference type="GO" id="GO:0002949">
    <property type="term" value="P:tRNA threonylcarbamoyladenosine modification"/>
    <property type="evidence" value="ECO:0007669"/>
    <property type="project" value="UniProtKB-UniRule"/>
</dbReference>
<feature type="domain" description="Gcp-like" evidence="9">
    <location>
        <begin position="24"/>
        <end position="300"/>
    </location>
</feature>
<evidence type="ECO:0000256" key="3">
    <source>
        <dbReference type="ARBA" id="ARBA00022694"/>
    </source>
</evidence>
<evidence type="ECO:0000256" key="7">
    <source>
        <dbReference type="ARBA" id="ARBA00048117"/>
    </source>
</evidence>
<dbReference type="Gene3D" id="3.30.420.40">
    <property type="match status" value="2"/>
</dbReference>
<feature type="binding site" evidence="8">
    <location>
        <position position="165"/>
    </location>
    <ligand>
        <name>substrate</name>
    </ligand>
</feature>
<comment type="subcellular location">
    <subcellularLocation>
        <location evidence="8">Cytoplasm</location>
    </subcellularLocation>
</comment>
<dbReference type="Proteomes" id="UP000699691">
    <property type="component" value="Unassembled WGS sequence"/>
</dbReference>
<dbReference type="FunFam" id="3.30.420.40:FF:000012">
    <property type="entry name" value="tRNA N6-adenosine threonylcarbamoyltransferase"/>
    <property type="match status" value="1"/>
</dbReference>
<dbReference type="CDD" id="cd24133">
    <property type="entry name" value="ASKHA_NBD_TsaD_bac"/>
    <property type="match status" value="1"/>
</dbReference>
<keyword evidence="4 8" id="KW-0479">Metal-binding</keyword>
<dbReference type="GO" id="GO:0061711">
    <property type="term" value="F:tRNA N(6)-L-threonylcarbamoyladenine synthase activity"/>
    <property type="evidence" value="ECO:0007669"/>
    <property type="project" value="UniProtKB-EC"/>
</dbReference>
<dbReference type="GO" id="GO:0005506">
    <property type="term" value="F:iron ion binding"/>
    <property type="evidence" value="ECO:0007669"/>
    <property type="project" value="UniProtKB-UniRule"/>
</dbReference>
<proteinExistence type="inferred from homology"/>
<dbReference type="FunFam" id="3.30.420.40:FF:000040">
    <property type="entry name" value="tRNA N6-adenosine threonylcarbamoyltransferase"/>
    <property type="match status" value="1"/>
</dbReference>
<feature type="binding site" evidence="8">
    <location>
        <position position="109"/>
    </location>
    <ligand>
        <name>Fe cation</name>
        <dbReference type="ChEBI" id="CHEBI:24875"/>
    </ligand>
</feature>